<reference evidence="1" key="1">
    <citation type="submission" date="2014-11" db="EMBL/GenBank/DDBJ databases">
        <authorList>
            <person name="Amaro Gonzalez C."/>
        </authorList>
    </citation>
    <scope>NUCLEOTIDE SEQUENCE</scope>
</reference>
<reference evidence="1" key="2">
    <citation type="journal article" date="2015" name="Fish Shellfish Immunol.">
        <title>Early steps in the European eel (Anguilla anguilla)-Vibrio vulnificus interaction in the gills: Role of the RtxA13 toxin.</title>
        <authorList>
            <person name="Callol A."/>
            <person name="Pajuelo D."/>
            <person name="Ebbesson L."/>
            <person name="Teles M."/>
            <person name="MacKenzie S."/>
            <person name="Amaro C."/>
        </authorList>
    </citation>
    <scope>NUCLEOTIDE SEQUENCE</scope>
</reference>
<evidence type="ECO:0000313" key="1">
    <source>
        <dbReference type="EMBL" id="JAH40592.1"/>
    </source>
</evidence>
<organism evidence="1">
    <name type="scientific">Anguilla anguilla</name>
    <name type="common">European freshwater eel</name>
    <name type="synonym">Muraena anguilla</name>
    <dbReference type="NCBI Taxonomy" id="7936"/>
    <lineage>
        <taxon>Eukaryota</taxon>
        <taxon>Metazoa</taxon>
        <taxon>Chordata</taxon>
        <taxon>Craniata</taxon>
        <taxon>Vertebrata</taxon>
        <taxon>Euteleostomi</taxon>
        <taxon>Actinopterygii</taxon>
        <taxon>Neopterygii</taxon>
        <taxon>Teleostei</taxon>
        <taxon>Anguilliformes</taxon>
        <taxon>Anguillidae</taxon>
        <taxon>Anguilla</taxon>
    </lineage>
</organism>
<protein>
    <submittedName>
        <fullName evidence="1">Uncharacterized protein</fullName>
    </submittedName>
</protein>
<accession>A0A0E9SH54</accession>
<sequence>MYLGAHTVLALAQNTSNGMVSVGFCQHETPVEKLTSIAAVNLFSCQQRM</sequence>
<name>A0A0E9SH54_ANGAN</name>
<proteinExistence type="predicted"/>
<dbReference type="EMBL" id="GBXM01067985">
    <property type="protein sequence ID" value="JAH40592.1"/>
    <property type="molecule type" value="Transcribed_RNA"/>
</dbReference>
<dbReference type="EMBL" id="GBXM01055128">
    <property type="protein sequence ID" value="JAH53449.1"/>
    <property type="molecule type" value="Transcribed_RNA"/>
</dbReference>
<dbReference type="AlphaFoldDB" id="A0A0E9SH54"/>